<dbReference type="PANTHER" id="PTHR15045:SF1">
    <property type="entry name" value="FUCOSE-1-PHOSPHATE GUANYLYLTRANSFERASE"/>
    <property type="match status" value="1"/>
</dbReference>
<dbReference type="AlphaFoldDB" id="A0A6F9DDX6"/>
<keyword evidence="4" id="KW-0548">Nucleotidyltransferase</keyword>
<dbReference type="Pfam" id="PF07959">
    <property type="entry name" value="Fucose_pyrophosphorylase"/>
    <property type="match status" value="1"/>
</dbReference>
<evidence type="ECO:0000256" key="1">
    <source>
        <dbReference type="ARBA" id="ARBA00022679"/>
    </source>
</evidence>
<organism evidence="4">
    <name type="scientific">Phallusia mammillata</name>
    <dbReference type="NCBI Taxonomy" id="59560"/>
    <lineage>
        <taxon>Eukaryota</taxon>
        <taxon>Metazoa</taxon>
        <taxon>Chordata</taxon>
        <taxon>Tunicata</taxon>
        <taxon>Ascidiacea</taxon>
        <taxon>Phlebobranchia</taxon>
        <taxon>Ascidiidae</taxon>
        <taxon>Phallusia</taxon>
    </lineage>
</organism>
<gene>
    <name evidence="4" type="primary">Fpgt</name>
</gene>
<keyword evidence="2" id="KW-0547">Nucleotide-binding</keyword>
<dbReference type="GO" id="GO:0016779">
    <property type="term" value="F:nucleotidyltransferase activity"/>
    <property type="evidence" value="ECO:0007669"/>
    <property type="project" value="UniProtKB-KW"/>
</dbReference>
<accession>A0A6F9DDX6</accession>
<dbReference type="GO" id="GO:0000166">
    <property type="term" value="F:nucleotide binding"/>
    <property type="evidence" value="ECO:0007669"/>
    <property type="project" value="UniProtKB-KW"/>
</dbReference>
<feature type="domain" description="GDP-fucose pyrophosphorylase" evidence="3">
    <location>
        <begin position="96"/>
        <end position="521"/>
    </location>
</feature>
<protein>
    <submittedName>
        <fullName evidence="4">Fucose-1-phosphate guanylyltransferase-like</fullName>
    </submittedName>
</protein>
<dbReference type="GO" id="GO:0042350">
    <property type="term" value="P:GDP-L-fucose biosynthetic process"/>
    <property type="evidence" value="ECO:0007669"/>
    <property type="project" value="UniProtKB-ARBA"/>
</dbReference>
<sequence length="599" mass="66441">MIFESKGETRQRLRRFDNIRGKKETNHTFWDVVVVTAADEPQKNAFQKQIEQKLKSKELPTFSSYLVICDPPGYKIGNGGATMLVLEELYSKYGESVYKMKTIVIHAGGYSQRLPTASVLGKVFTAFPTREPILQMLELKLASYIDFPGKIESGGVFVCCADTVEVYNDLGKPWKFHPSGITGLGHPSSIEIGTTHGVYLLNSLHSGSITAECKQFLHKPSAKKMYATNGCVQKTALGEDIVITDSAFYMAPDVCRKLLKFYCDNKPLTCEIDAYGDFLQALGTDSDDSYITNTANVVRETSSLLYLRRKVFDTLRGTTLHVVALIPRVGETSDVSSHFYHFGTSREYLDVMTKERVLSEITDSELVSHCAGLPYKYTPAGDKPLVENPPRLMASVILPCVSIGEGSTLEYCHLREFTAIGANSIVSSCSLFPSTTVPPDTILHTVAINSHHAGELQFVTIAFGIADNMKASTLWDNALSEIKYYGNLLENTFSDASRAFPNTAKDDKVSLWHAKIFPAFPTMEKSSSQACERLNVILKNRGNAAKCKLSEEPDQVLYSMADILLCKNVDRMLEFRSKLKSQIQATRHDQSALSSLYSS</sequence>
<dbReference type="InterPro" id="IPR012887">
    <property type="entry name" value="GDP_fucose_pyrophosphorylase"/>
</dbReference>
<dbReference type="PANTHER" id="PTHR15045">
    <property type="entry name" value="FUCOSE-1-PHOSPHATE GUANYLYLTRANSFERASE"/>
    <property type="match status" value="1"/>
</dbReference>
<evidence type="ECO:0000256" key="2">
    <source>
        <dbReference type="ARBA" id="ARBA00022741"/>
    </source>
</evidence>
<name>A0A6F9DDX6_9ASCI</name>
<dbReference type="EMBL" id="LR785263">
    <property type="protein sequence ID" value="CAB3246990.1"/>
    <property type="molecule type" value="mRNA"/>
</dbReference>
<evidence type="ECO:0000259" key="3">
    <source>
        <dbReference type="Pfam" id="PF07959"/>
    </source>
</evidence>
<reference evidence="4" key="1">
    <citation type="submission" date="2020-04" db="EMBL/GenBank/DDBJ databases">
        <authorList>
            <person name="Neveu A P."/>
        </authorList>
    </citation>
    <scope>NUCLEOTIDE SEQUENCE</scope>
    <source>
        <tissue evidence="4">Whole embryo</tissue>
    </source>
</reference>
<evidence type="ECO:0000313" key="4">
    <source>
        <dbReference type="EMBL" id="CAB3246990.1"/>
    </source>
</evidence>
<proteinExistence type="evidence at transcript level"/>
<keyword evidence="1 4" id="KW-0808">Transferase</keyword>